<gene>
    <name evidence="3" type="ORF">S01H1_74454</name>
</gene>
<comment type="caution">
    <text evidence="3">The sequence shown here is derived from an EMBL/GenBank/DDBJ whole genome shotgun (WGS) entry which is preliminary data.</text>
</comment>
<dbReference type="AlphaFoldDB" id="X0X1Y7"/>
<keyword evidence="2" id="KW-0472">Membrane</keyword>
<organism evidence="3">
    <name type="scientific">marine sediment metagenome</name>
    <dbReference type="NCBI Taxonomy" id="412755"/>
    <lineage>
        <taxon>unclassified sequences</taxon>
        <taxon>metagenomes</taxon>
        <taxon>ecological metagenomes</taxon>
    </lineage>
</organism>
<feature type="transmembrane region" description="Helical" evidence="2">
    <location>
        <begin position="183"/>
        <end position="214"/>
    </location>
</feature>
<sequence>IAILADAIDGRLARLSKSASNFGAQLDSLADVVSFGVAPAFLLIKLLAPTQAASPAVAPIVGKGIWLIAAIYLCCTALRLARFNVESTVDISSHQTFRGLPSPAAAGTIASLVVLHQEFLREATGLGDWLTSSTVAWAAHVLVRALPAIALILALAMVSRIPYVHLLNQYVAGRRSFKHLVRLTIFFILCLVHLQIALVCLFCSFALSGPINILRDRWRRARAKTTIPSTPAASSSPDEP</sequence>
<reference evidence="3" key="1">
    <citation type="journal article" date="2014" name="Front. Microbiol.">
        <title>High frequency of phylogenetically diverse reductive dehalogenase-homologous genes in deep subseafloor sedimentary metagenomes.</title>
        <authorList>
            <person name="Kawai M."/>
            <person name="Futagami T."/>
            <person name="Toyoda A."/>
            <person name="Takaki Y."/>
            <person name="Nishi S."/>
            <person name="Hori S."/>
            <person name="Arai W."/>
            <person name="Tsubouchi T."/>
            <person name="Morono Y."/>
            <person name="Uchiyama I."/>
            <person name="Ito T."/>
            <person name="Fujiyama A."/>
            <person name="Inagaki F."/>
            <person name="Takami H."/>
        </authorList>
    </citation>
    <scope>NUCLEOTIDE SEQUENCE</scope>
    <source>
        <strain evidence="3">Expedition CK06-06</strain>
    </source>
</reference>
<dbReference type="GO" id="GO:0016780">
    <property type="term" value="F:phosphotransferase activity, for other substituted phosphate groups"/>
    <property type="evidence" value="ECO:0007669"/>
    <property type="project" value="InterPro"/>
</dbReference>
<keyword evidence="2" id="KW-0812">Transmembrane</keyword>
<keyword evidence="2" id="KW-1133">Transmembrane helix</keyword>
<dbReference type="EMBL" id="BARS01049816">
    <property type="protein sequence ID" value="GAG37035.1"/>
    <property type="molecule type" value="Genomic_DNA"/>
</dbReference>
<accession>X0X1Y7</accession>
<dbReference type="InterPro" id="IPR043130">
    <property type="entry name" value="CDP-OH_PTrfase_TM_dom"/>
</dbReference>
<feature type="transmembrane region" description="Helical" evidence="2">
    <location>
        <begin position="141"/>
        <end position="163"/>
    </location>
</feature>
<feature type="transmembrane region" description="Helical" evidence="2">
    <location>
        <begin position="60"/>
        <end position="80"/>
    </location>
</feature>
<dbReference type="InterPro" id="IPR000462">
    <property type="entry name" value="CDP-OH_P_trans"/>
</dbReference>
<evidence type="ECO:0000256" key="2">
    <source>
        <dbReference type="SAM" id="Phobius"/>
    </source>
</evidence>
<evidence type="ECO:0000256" key="1">
    <source>
        <dbReference type="ARBA" id="ARBA00022679"/>
    </source>
</evidence>
<dbReference type="PROSITE" id="PS00379">
    <property type="entry name" value="CDP_ALCOHOL_P_TRANSF"/>
    <property type="match status" value="1"/>
</dbReference>
<feature type="non-terminal residue" evidence="3">
    <location>
        <position position="240"/>
    </location>
</feature>
<feature type="transmembrane region" description="Helical" evidence="2">
    <location>
        <begin position="28"/>
        <end position="48"/>
    </location>
</feature>
<dbReference type="GO" id="GO:0008654">
    <property type="term" value="P:phospholipid biosynthetic process"/>
    <property type="evidence" value="ECO:0007669"/>
    <property type="project" value="InterPro"/>
</dbReference>
<feature type="non-terminal residue" evidence="3">
    <location>
        <position position="1"/>
    </location>
</feature>
<evidence type="ECO:0008006" key="4">
    <source>
        <dbReference type="Google" id="ProtNLM"/>
    </source>
</evidence>
<proteinExistence type="predicted"/>
<evidence type="ECO:0000313" key="3">
    <source>
        <dbReference type="EMBL" id="GAG37035.1"/>
    </source>
</evidence>
<protein>
    <recommendedName>
        <fullName evidence="4">CDP-diacylglycerol--serine O-phosphatidyltransferase</fullName>
    </recommendedName>
</protein>
<dbReference type="Pfam" id="PF01066">
    <property type="entry name" value="CDP-OH_P_transf"/>
    <property type="match status" value="1"/>
</dbReference>
<dbReference type="InterPro" id="IPR048254">
    <property type="entry name" value="CDP_ALCOHOL_P_TRANSF_CS"/>
</dbReference>
<dbReference type="Gene3D" id="1.20.120.1760">
    <property type="match status" value="1"/>
</dbReference>
<dbReference type="GO" id="GO:0016020">
    <property type="term" value="C:membrane"/>
    <property type="evidence" value="ECO:0007669"/>
    <property type="project" value="InterPro"/>
</dbReference>
<name>X0X1Y7_9ZZZZ</name>
<keyword evidence="1" id="KW-0808">Transferase</keyword>